<dbReference type="InterPro" id="IPR003599">
    <property type="entry name" value="Ig_sub"/>
</dbReference>
<keyword evidence="5" id="KW-0393">Immunoglobulin domain</keyword>
<proteinExistence type="predicted"/>
<dbReference type="GO" id="GO:0002764">
    <property type="term" value="P:immune response-regulating signaling pathway"/>
    <property type="evidence" value="ECO:0007669"/>
    <property type="project" value="TreeGrafter"/>
</dbReference>
<dbReference type="PANTHER" id="PTHR11738">
    <property type="entry name" value="MHC CLASS I NK CELL RECEPTOR"/>
    <property type="match status" value="1"/>
</dbReference>
<dbReference type="PANTHER" id="PTHR11738:SF186">
    <property type="entry name" value="OSTEOCLAST-ASSOCIATED IMMUNOGLOBULIN-LIKE RECEPTOR"/>
    <property type="match status" value="1"/>
</dbReference>
<dbReference type="SUPFAM" id="SSF48726">
    <property type="entry name" value="Immunoglobulin"/>
    <property type="match status" value="4"/>
</dbReference>
<reference evidence="8" key="2">
    <citation type="submission" date="2025-09" db="UniProtKB">
        <authorList>
            <consortium name="Ensembl"/>
        </authorList>
    </citation>
    <scope>IDENTIFICATION</scope>
</reference>
<organism evidence="8 9">
    <name type="scientific">Gopherus evgoodei</name>
    <name type="common">Goodes thornscrub tortoise</name>
    <dbReference type="NCBI Taxonomy" id="1825980"/>
    <lineage>
        <taxon>Eukaryota</taxon>
        <taxon>Metazoa</taxon>
        <taxon>Chordata</taxon>
        <taxon>Craniata</taxon>
        <taxon>Vertebrata</taxon>
        <taxon>Euteleostomi</taxon>
        <taxon>Archelosauria</taxon>
        <taxon>Testudinata</taxon>
        <taxon>Testudines</taxon>
        <taxon>Cryptodira</taxon>
        <taxon>Durocryptodira</taxon>
        <taxon>Testudinoidea</taxon>
        <taxon>Testudinidae</taxon>
        <taxon>Gopherus</taxon>
    </lineage>
</organism>
<dbReference type="Ensembl" id="ENSGEVT00005018854.1">
    <property type="protein sequence ID" value="ENSGEVP00005017942.1"/>
    <property type="gene ID" value="ENSGEVG00005011308.1"/>
</dbReference>
<evidence type="ECO:0000256" key="2">
    <source>
        <dbReference type="ARBA" id="ARBA00022737"/>
    </source>
</evidence>
<sequence>PVDAVRCLLALALSLGLSTEGRLQTHGEGFVSPHLTPVCVVTLGRAVTVQCRGRHQNAMFLLYKDGNLNALQDVELAGNLAEFSFRNVSRRDAGSYSCYYHDKRYQFTWSYPSDPVELVVAGEGPKFLKPTIWVSPIRVVALGGNVTIRCEGQDLGMEFVLRKAGHPNPQVWTMLPDGTGAELLIPGVGREDGGSYTCNYRSTMEPSRSSYPSDPVEIIVGEPSYPKPSISGIPSKGVSLGESVSIWCKGQHRGVRFVLNKDGRHFPPVDSDGFGAVFAISNVSREDGGSYSCSYHSRSEPFAVSYPSNPVELVVRGEGLGSASPFPAQPPARPSRGADVTIRCQGQRQDVRFFLYKAGDLNPQQHMDPGGAGAEFRIPSVGRQQEGNYSCSYRLRSEPFVSSQPSEPVKLVVAGEGPGSTSPGWGLLWPSTGLGSPRLAGAAGAAWHGMTGARVGWVAVADPGLGWGWPASRGLGLVSRGLGSLRPAGVTGTGQAGTGLSWPAWLGFRSVGWLRLTWDWGCAGGPLAVGVGGCLGVPASPGVLWLGKGVMRGTQGSCY</sequence>
<keyword evidence="9" id="KW-1185">Reference proteome</keyword>
<accession>A0A8C4Y3Z5</accession>
<dbReference type="SMART" id="SM00409">
    <property type="entry name" value="IG"/>
    <property type="match status" value="4"/>
</dbReference>
<dbReference type="InterPro" id="IPR050412">
    <property type="entry name" value="Ig-like_Receptors_ImmuneReg"/>
</dbReference>
<protein>
    <recommendedName>
        <fullName evidence="7">Ig-like domain-containing protein</fullName>
    </recommendedName>
</protein>
<dbReference type="InterPro" id="IPR013783">
    <property type="entry name" value="Ig-like_fold"/>
</dbReference>
<feature type="domain" description="Ig-like" evidence="7">
    <location>
        <begin position="33"/>
        <end position="98"/>
    </location>
</feature>
<dbReference type="InterPro" id="IPR003598">
    <property type="entry name" value="Ig_sub2"/>
</dbReference>
<keyword evidence="2" id="KW-0677">Repeat</keyword>
<evidence type="ECO:0000313" key="8">
    <source>
        <dbReference type="Ensembl" id="ENSGEVP00005017942.1"/>
    </source>
</evidence>
<dbReference type="InterPro" id="IPR036179">
    <property type="entry name" value="Ig-like_dom_sf"/>
</dbReference>
<name>A0A8C4Y3Z5_9SAUR</name>
<dbReference type="FunFam" id="2.60.40.10:FF:000033">
    <property type="entry name" value="Killer cell immunoglobulin-like receptor"/>
    <property type="match status" value="1"/>
</dbReference>
<keyword evidence="4" id="KW-0325">Glycoprotein</keyword>
<evidence type="ECO:0000256" key="3">
    <source>
        <dbReference type="ARBA" id="ARBA00023157"/>
    </source>
</evidence>
<dbReference type="Proteomes" id="UP000694390">
    <property type="component" value="Unassembled WGS sequence"/>
</dbReference>
<dbReference type="Gene3D" id="2.60.40.10">
    <property type="entry name" value="Immunoglobulins"/>
    <property type="match status" value="4"/>
</dbReference>
<reference evidence="8" key="1">
    <citation type="submission" date="2025-08" db="UniProtKB">
        <authorList>
            <consortium name="Ensembl"/>
        </authorList>
    </citation>
    <scope>IDENTIFICATION</scope>
</reference>
<feature type="chain" id="PRO_5034897186" description="Ig-like domain-containing protein" evidence="6">
    <location>
        <begin position="24"/>
        <end position="559"/>
    </location>
</feature>
<dbReference type="FunFam" id="2.60.40.10:FF:000049">
    <property type="entry name" value="Leukocyte immunoglobulin-like receptor subfamily B member 1"/>
    <property type="match status" value="3"/>
</dbReference>
<feature type="signal peptide" evidence="6">
    <location>
        <begin position="1"/>
        <end position="23"/>
    </location>
</feature>
<feature type="domain" description="Ig-like" evidence="7">
    <location>
        <begin position="228"/>
        <end position="305"/>
    </location>
</feature>
<evidence type="ECO:0000256" key="4">
    <source>
        <dbReference type="ARBA" id="ARBA00023180"/>
    </source>
</evidence>
<keyword evidence="3" id="KW-1015">Disulfide bond</keyword>
<evidence type="ECO:0000256" key="1">
    <source>
        <dbReference type="ARBA" id="ARBA00022729"/>
    </source>
</evidence>
<dbReference type="Pfam" id="PF13895">
    <property type="entry name" value="Ig_2"/>
    <property type="match status" value="3"/>
</dbReference>
<keyword evidence="1 6" id="KW-0732">Signal</keyword>
<dbReference type="InterPro" id="IPR007110">
    <property type="entry name" value="Ig-like_dom"/>
</dbReference>
<dbReference type="AlphaFoldDB" id="A0A8C4Y3Z5"/>
<evidence type="ECO:0000256" key="5">
    <source>
        <dbReference type="ARBA" id="ARBA00023319"/>
    </source>
</evidence>
<evidence type="ECO:0000259" key="7">
    <source>
        <dbReference type="PROSITE" id="PS50835"/>
    </source>
</evidence>
<dbReference type="SMART" id="SM00408">
    <property type="entry name" value="IGc2"/>
    <property type="match status" value="4"/>
</dbReference>
<dbReference type="PROSITE" id="PS50835">
    <property type="entry name" value="IG_LIKE"/>
    <property type="match status" value="3"/>
</dbReference>
<dbReference type="GeneTree" id="ENSGT01150000286974"/>
<evidence type="ECO:0000313" key="9">
    <source>
        <dbReference type="Proteomes" id="UP000694390"/>
    </source>
</evidence>
<feature type="domain" description="Ig-like" evidence="7">
    <location>
        <begin position="125"/>
        <end position="209"/>
    </location>
</feature>
<evidence type="ECO:0000256" key="6">
    <source>
        <dbReference type="SAM" id="SignalP"/>
    </source>
</evidence>